<feature type="non-terminal residue" evidence="2">
    <location>
        <position position="1"/>
    </location>
</feature>
<accession>A0ABN7VM43</accession>
<evidence type="ECO:0000313" key="2">
    <source>
        <dbReference type="EMBL" id="CAG8785214.1"/>
    </source>
</evidence>
<feature type="region of interest" description="Disordered" evidence="1">
    <location>
        <begin position="1"/>
        <end position="25"/>
    </location>
</feature>
<protein>
    <submittedName>
        <fullName evidence="2">27234_t:CDS:1</fullName>
    </submittedName>
</protein>
<organism evidence="2 3">
    <name type="scientific">Gigaspora margarita</name>
    <dbReference type="NCBI Taxonomy" id="4874"/>
    <lineage>
        <taxon>Eukaryota</taxon>
        <taxon>Fungi</taxon>
        <taxon>Fungi incertae sedis</taxon>
        <taxon>Mucoromycota</taxon>
        <taxon>Glomeromycotina</taxon>
        <taxon>Glomeromycetes</taxon>
        <taxon>Diversisporales</taxon>
        <taxon>Gigasporaceae</taxon>
        <taxon>Gigaspora</taxon>
    </lineage>
</organism>
<feature type="region of interest" description="Disordered" evidence="1">
    <location>
        <begin position="237"/>
        <end position="265"/>
    </location>
</feature>
<sequence>EEVVHLPSSDTMFPQDVHPVEPQKKRTTIEEIQQLNAKLKSISENKLVTKDATKSAEVEETIYLSSHIKVSIQEVYLETLCPSATIGDLELYYVLELLEENDSADLVTDKEGLEKKDVELDPGIVLKNLINNYLEVVKDCGPYNLKSCSQNDASAIKDKRIGFELDPIKDKCSETKDLGGLDDNYPQYLNMNIWPNSIEPVLKSKVDNNCALIKMDDSIKTNGSNGIVVMRKQKETSLKYKKKYHQKPQQYQNDRSQKMKHQVKK</sequence>
<proteinExistence type="predicted"/>
<keyword evidence="3" id="KW-1185">Reference proteome</keyword>
<feature type="non-terminal residue" evidence="2">
    <location>
        <position position="265"/>
    </location>
</feature>
<gene>
    <name evidence="2" type="ORF">GMARGA_LOCUS20321</name>
</gene>
<dbReference type="Proteomes" id="UP000789901">
    <property type="component" value="Unassembled WGS sequence"/>
</dbReference>
<comment type="caution">
    <text evidence="2">The sequence shown here is derived from an EMBL/GenBank/DDBJ whole genome shotgun (WGS) entry which is preliminary data.</text>
</comment>
<dbReference type="EMBL" id="CAJVQB010017706">
    <property type="protein sequence ID" value="CAG8785214.1"/>
    <property type="molecule type" value="Genomic_DNA"/>
</dbReference>
<name>A0ABN7VM43_GIGMA</name>
<evidence type="ECO:0000313" key="3">
    <source>
        <dbReference type="Proteomes" id="UP000789901"/>
    </source>
</evidence>
<evidence type="ECO:0000256" key="1">
    <source>
        <dbReference type="SAM" id="MobiDB-lite"/>
    </source>
</evidence>
<reference evidence="2 3" key="1">
    <citation type="submission" date="2021-06" db="EMBL/GenBank/DDBJ databases">
        <authorList>
            <person name="Kallberg Y."/>
            <person name="Tangrot J."/>
            <person name="Rosling A."/>
        </authorList>
    </citation>
    <scope>NUCLEOTIDE SEQUENCE [LARGE SCALE GENOMIC DNA]</scope>
    <source>
        <strain evidence="2 3">120-4 pot B 10/14</strain>
    </source>
</reference>